<dbReference type="RefSeq" id="WP_011444323.1">
    <property type="nucleotide sequence ID" value="NC_007794.1"/>
</dbReference>
<proteinExistence type="predicted"/>
<dbReference type="STRING" id="279238.Saro_0662"/>
<dbReference type="HOGENOM" id="CLU_1000521_0_0_5"/>
<evidence type="ECO:0000313" key="2">
    <source>
        <dbReference type="Proteomes" id="UP000009134"/>
    </source>
</evidence>
<organism evidence="1 2">
    <name type="scientific">Novosphingobium aromaticivorans (strain ATCC 700278 / DSM 12444 / CCUG 56034 / CIP 105152 / NBRC 16084 / F199)</name>
    <dbReference type="NCBI Taxonomy" id="279238"/>
    <lineage>
        <taxon>Bacteria</taxon>
        <taxon>Pseudomonadati</taxon>
        <taxon>Pseudomonadota</taxon>
        <taxon>Alphaproteobacteria</taxon>
        <taxon>Sphingomonadales</taxon>
        <taxon>Sphingomonadaceae</taxon>
        <taxon>Novosphingobium</taxon>
    </lineage>
</organism>
<gene>
    <name evidence="1" type="ordered locus">Saro_0662</name>
</gene>
<sequence length="278" mass="28370">MPLQDIAVLPDPPARSDPPEDFIAKADALLSSLPAFVDQLNILATQLEATAALINVAPAYADAGLRALTGKTPAANKLPYYTGTAASALADFTAAARSFLAAADASAQLDALGVSAFMKSLLNDADAAAAQDTLELVPGTDVQAFDADLAAIAALATTAFGRSVLTIADGAGGRTLFGSNGSLGYGSNASGKYFSVPIQDRTYYLQIMTGSTPSNGWSSAINLPVAFTTEGWIVAGANSLNTGATEGNKIAADLVGLDKFKVGSDDSPTDYTCIAWGY</sequence>
<dbReference type="EMBL" id="CP000248">
    <property type="protein sequence ID" value="ABD25109.1"/>
    <property type="molecule type" value="Genomic_DNA"/>
</dbReference>
<accession>Q2GAL4</accession>
<dbReference type="Proteomes" id="UP000009134">
    <property type="component" value="Chromosome"/>
</dbReference>
<keyword evidence="2" id="KW-1185">Reference proteome</keyword>
<protein>
    <submittedName>
        <fullName evidence="1">Uncharacterized protein</fullName>
    </submittedName>
</protein>
<evidence type="ECO:0000313" key="1">
    <source>
        <dbReference type="EMBL" id="ABD25109.1"/>
    </source>
</evidence>
<reference evidence="2" key="1">
    <citation type="submission" date="2006-01" db="EMBL/GenBank/DDBJ databases">
        <title>Complete sequence of Novosphingobium aromaticivorans DSM 12444.</title>
        <authorList>
            <consortium name="US DOE Joint Genome Institute"/>
            <person name="Copeland A."/>
            <person name="Lucas S."/>
            <person name="Lapidus A."/>
            <person name="Barry K."/>
            <person name="Detter J.C."/>
            <person name="Glavina T."/>
            <person name="Hammon N."/>
            <person name="Israni S."/>
            <person name="Pitluck S."/>
            <person name="Chain P."/>
            <person name="Malfatti S."/>
            <person name="Shin M."/>
            <person name="Vergez L."/>
            <person name="Schmutz J."/>
            <person name="Larimer F."/>
            <person name="Land M."/>
            <person name="Kyrpides N."/>
            <person name="Ivanova N."/>
            <person name="Fredrickson J."/>
            <person name="Balkwill D."/>
            <person name="Romine M.F."/>
            <person name="Richardson P."/>
        </authorList>
    </citation>
    <scope>NUCLEOTIDE SEQUENCE [LARGE SCALE GENOMIC DNA]</scope>
    <source>
        <strain evidence="2">ATCC 700278 / DSM 12444 / CCUG 56034 / CIP 105152 / NBRC 16084 / F199</strain>
    </source>
</reference>
<name>Q2GAL4_NOVAD</name>
<dbReference type="AlphaFoldDB" id="Q2GAL4"/>
<dbReference type="KEGG" id="nar:Saro_0662"/>